<evidence type="ECO:0000256" key="6">
    <source>
        <dbReference type="ARBA" id="ARBA00022490"/>
    </source>
</evidence>
<gene>
    <name evidence="13" type="ORF">L211DRAFT_808714</name>
</gene>
<dbReference type="Pfam" id="PF00400">
    <property type="entry name" value="WD40"/>
    <property type="match status" value="4"/>
</dbReference>
<dbReference type="FunCoup" id="A0A3N4LQ19">
    <property type="interactions" value="1128"/>
</dbReference>
<dbReference type="GO" id="GO:0005737">
    <property type="term" value="C:cytoplasm"/>
    <property type="evidence" value="ECO:0007669"/>
    <property type="project" value="UniProtKB-SubCell"/>
</dbReference>
<comment type="similarity">
    <text evidence="4">Belongs to the WD repeat ELP2 family.</text>
</comment>
<evidence type="ECO:0000256" key="10">
    <source>
        <dbReference type="ARBA" id="ARBA00023242"/>
    </source>
</evidence>
<sequence>MKVTTPLISTGCNRHPSAANWRPSACPTSCGLVAYAARNTIALWDPEDPKLRGVRRVLKGHAETVNAVRWVRIPAYGEDVDGKEVGEEVVLVSGSGGGGTSEVGVWVQRQKEEGVEGREGGRKGRIIATAGTDGIVTIWSLYSTRPSSSSSLQSTQLKINLTHSQSLPTKPKFLPLTLSLSTLPNSSSNSNDSALILAAAGSANIIQIYVSSYSQEPFSLRATLAGHENWVRSLAFTYEKPGEDEREGGGGRSDLLLASASQDKYIRLWRVHQGIGVPTHGGKSNITDGFGAVGAGRSGLSNKVYRFTTTPANEVEKKEKDYSITFEALLVGHEDWIYTVKWRPTTPNNTDLQLLSASSDNSLSLWTPDPSTGIWLSMTRLGEISDQKGSSTAAGGAGGLWIGLFSPSGSHVAALGRTGGWRLWGYDELEDRWVGKVAVSGHIRDVTGISWGGPRGDWLLSTSLDQTTRIWARWKKERGGGGGWHEMARPQIHGYDINCVSWLPRIEQKGKRKGGWQFVSGADEKLLRVFEEPRGVASLLARLTGAGSMVENDADDDTNLESLPEGAEQPVLGLSNKTLGAVGVDTMSPLPATDGPSPPPTTTNPLSLSTLPHPPLETHLSRHTLFPEIGKLYGHGYELQSVTSAHHTSIIATSCRASSTDHAVIRLFDTTQEREIKPPVKGGHGLTVLGMEFSRNDGWLLSVSRDRSWAVYHRNPNSKEGGPVYTLVARQPSKGGHTRVIWAGKWAPLGEEGQGGNEEGRVFATGSRDKSVKLWARQSQGHIYEWVCTETIKFPTPVTAIDFLQEKVRGKFVLAVGLESGGVEVYYGGEEEAWKKVGEVGEVGEVAGAVRELRWRPTVDPEGGRMLAVAGEDGSVRVYEVWGL</sequence>
<accession>A0A3N4LQ19</accession>
<dbReference type="FunFam" id="2.130.10.10:FF:000400">
    <property type="entry name" value="Elongator acetyltransferase complex subunit 2"/>
    <property type="match status" value="1"/>
</dbReference>
<keyword evidence="8" id="KW-0819">tRNA processing</keyword>
<dbReference type="GO" id="GO:0002098">
    <property type="term" value="P:tRNA wobble uridine modification"/>
    <property type="evidence" value="ECO:0007669"/>
    <property type="project" value="InterPro"/>
</dbReference>
<evidence type="ECO:0000256" key="8">
    <source>
        <dbReference type="ARBA" id="ARBA00022694"/>
    </source>
</evidence>
<dbReference type="OrthoDB" id="27911at2759"/>
<dbReference type="SUPFAM" id="SSF50978">
    <property type="entry name" value="WD40 repeat-like"/>
    <property type="match status" value="2"/>
</dbReference>
<proteinExistence type="inferred from homology"/>
<keyword evidence="9" id="KW-0677">Repeat</keyword>
<dbReference type="SMART" id="SM00320">
    <property type="entry name" value="WD40"/>
    <property type="match status" value="10"/>
</dbReference>
<dbReference type="InterPro" id="IPR001680">
    <property type="entry name" value="WD40_rpt"/>
</dbReference>
<evidence type="ECO:0000313" key="14">
    <source>
        <dbReference type="Proteomes" id="UP000267821"/>
    </source>
</evidence>
<evidence type="ECO:0000256" key="4">
    <source>
        <dbReference type="ARBA" id="ARBA00005881"/>
    </source>
</evidence>
<dbReference type="AlphaFoldDB" id="A0A3N4LQ19"/>
<dbReference type="EMBL" id="ML121544">
    <property type="protein sequence ID" value="RPB23758.1"/>
    <property type="molecule type" value="Genomic_DNA"/>
</dbReference>
<evidence type="ECO:0000313" key="13">
    <source>
        <dbReference type="EMBL" id="RPB23758.1"/>
    </source>
</evidence>
<dbReference type="InterPro" id="IPR037289">
    <property type="entry name" value="Elp2"/>
</dbReference>
<dbReference type="Proteomes" id="UP000267821">
    <property type="component" value="Unassembled WGS sequence"/>
</dbReference>
<evidence type="ECO:0000256" key="11">
    <source>
        <dbReference type="PROSITE-ProRule" id="PRU00221"/>
    </source>
</evidence>
<dbReference type="Gene3D" id="2.130.10.10">
    <property type="entry name" value="YVTN repeat-like/Quinoprotein amine dehydrogenase"/>
    <property type="match status" value="4"/>
</dbReference>
<keyword evidence="7 11" id="KW-0853">WD repeat</keyword>
<evidence type="ECO:0000256" key="7">
    <source>
        <dbReference type="ARBA" id="ARBA00022574"/>
    </source>
</evidence>
<evidence type="ECO:0000256" key="2">
    <source>
        <dbReference type="ARBA" id="ARBA00004496"/>
    </source>
</evidence>
<dbReference type="PANTHER" id="PTHR44111">
    <property type="entry name" value="ELONGATOR COMPLEX PROTEIN 2"/>
    <property type="match status" value="1"/>
</dbReference>
<dbReference type="PANTHER" id="PTHR44111:SF1">
    <property type="entry name" value="ELONGATOR COMPLEX PROTEIN 2"/>
    <property type="match status" value="1"/>
</dbReference>
<evidence type="ECO:0000256" key="1">
    <source>
        <dbReference type="ARBA" id="ARBA00004123"/>
    </source>
</evidence>
<dbReference type="InParanoid" id="A0A3N4LQ19"/>
<dbReference type="UniPathway" id="UPA00988"/>
<dbReference type="PROSITE" id="PS50082">
    <property type="entry name" value="WD_REPEATS_2"/>
    <property type="match status" value="3"/>
</dbReference>
<reference evidence="13 14" key="1">
    <citation type="journal article" date="2018" name="Nat. Ecol. Evol.">
        <title>Pezizomycetes genomes reveal the molecular basis of ectomycorrhizal truffle lifestyle.</title>
        <authorList>
            <person name="Murat C."/>
            <person name="Payen T."/>
            <person name="Noel B."/>
            <person name="Kuo A."/>
            <person name="Morin E."/>
            <person name="Chen J."/>
            <person name="Kohler A."/>
            <person name="Krizsan K."/>
            <person name="Balestrini R."/>
            <person name="Da Silva C."/>
            <person name="Montanini B."/>
            <person name="Hainaut M."/>
            <person name="Levati E."/>
            <person name="Barry K.W."/>
            <person name="Belfiori B."/>
            <person name="Cichocki N."/>
            <person name="Clum A."/>
            <person name="Dockter R.B."/>
            <person name="Fauchery L."/>
            <person name="Guy J."/>
            <person name="Iotti M."/>
            <person name="Le Tacon F."/>
            <person name="Lindquist E.A."/>
            <person name="Lipzen A."/>
            <person name="Malagnac F."/>
            <person name="Mello A."/>
            <person name="Molinier V."/>
            <person name="Miyauchi S."/>
            <person name="Poulain J."/>
            <person name="Riccioni C."/>
            <person name="Rubini A."/>
            <person name="Sitrit Y."/>
            <person name="Splivallo R."/>
            <person name="Traeger S."/>
            <person name="Wang M."/>
            <person name="Zifcakova L."/>
            <person name="Wipf D."/>
            <person name="Zambonelli A."/>
            <person name="Paolocci F."/>
            <person name="Nowrousian M."/>
            <person name="Ottonello S."/>
            <person name="Baldrian P."/>
            <person name="Spatafora J.W."/>
            <person name="Henrissat B."/>
            <person name="Nagy L.G."/>
            <person name="Aury J.M."/>
            <person name="Wincker P."/>
            <person name="Grigoriev I.V."/>
            <person name="Bonfante P."/>
            <person name="Martin F.M."/>
        </authorList>
    </citation>
    <scope>NUCLEOTIDE SEQUENCE [LARGE SCALE GENOMIC DNA]</scope>
    <source>
        <strain evidence="13 14">ATCC MYA-4762</strain>
    </source>
</reference>
<evidence type="ECO:0000256" key="5">
    <source>
        <dbReference type="ARBA" id="ARBA00020267"/>
    </source>
</evidence>
<evidence type="ECO:0000256" key="3">
    <source>
        <dbReference type="ARBA" id="ARBA00005043"/>
    </source>
</evidence>
<comment type="pathway">
    <text evidence="3">tRNA modification; 5-methoxycarbonylmethyl-2-thiouridine-tRNA biosynthesis.</text>
</comment>
<feature type="repeat" description="WD" evidence="11">
    <location>
        <begin position="330"/>
        <end position="366"/>
    </location>
</feature>
<organism evidence="13 14">
    <name type="scientific">Terfezia boudieri ATCC MYA-4762</name>
    <dbReference type="NCBI Taxonomy" id="1051890"/>
    <lineage>
        <taxon>Eukaryota</taxon>
        <taxon>Fungi</taxon>
        <taxon>Dikarya</taxon>
        <taxon>Ascomycota</taxon>
        <taxon>Pezizomycotina</taxon>
        <taxon>Pezizomycetes</taxon>
        <taxon>Pezizales</taxon>
        <taxon>Pezizaceae</taxon>
        <taxon>Terfezia</taxon>
    </lineage>
</organism>
<feature type="region of interest" description="Disordered" evidence="12">
    <location>
        <begin position="583"/>
        <end position="609"/>
    </location>
</feature>
<dbReference type="InterPro" id="IPR015943">
    <property type="entry name" value="WD40/YVTN_repeat-like_dom_sf"/>
</dbReference>
<dbReference type="GO" id="GO:0033588">
    <property type="term" value="C:elongator holoenzyme complex"/>
    <property type="evidence" value="ECO:0007669"/>
    <property type="project" value="InterPro"/>
</dbReference>
<evidence type="ECO:0000256" key="12">
    <source>
        <dbReference type="SAM" id="MobiDB-lite"/>
    </source>
</evidence>
<dbReference type="InterPro" id="IPR036322">
    <property type="entry name" value="WD40_repeat_dom_sf"/>
</dbReference>
<protein>
    <recommendedName>
        <fullName evidence="5">Elongator complex protein 2</fullName>
    </recommendedName>
</protein>
<dbReference type="GO" id="GO:0005634">
    <property type="term" value="C:nucleus"/>
    <property type="evidence" value="ECO:0007669"/>
    <property type="project" value="UniProtKB-SubCell"/>
</dbReference>
<keyword evidence="10" id="KW-0539">Nucleus</keyword>
<feature type="repeat" description="WD" evidence="11">
    <location>
        <begin position="757"/>
        <end position="775"/>
    </location>
</feature>
<comment type="subcellular location">
    <subcellularLocation>
        <location evidence="2">Cytoplasm</location>
    </subcellularLocation>
    <subcellularLocation>
        <location evidence="1">Nucleus</location>
    </subcellularLocation>
</comment>
<evidence type="ECO:0000256" key="9">
    <source>
        <dbReference type="ARBA" id="ARBA00022737"/>
    </source>
</evidence>
<feature type="repeat" description="WD" evidence="11">
    <location>
        <begin position="439"/>
        <end position="471"/>
    </location>
</feature>
<name>A0A3N4LQ19_9PEZI</name>
<keyword evidence="14" id="KW-1185">Reference proteome</keyword>
<keyword evidence="6" id="KW-0963">Cytoplasm</keyword>
<dbReference type="STRING" id="1051890.A0A3N4LQ19"/>